<dbReference type="EMBL" id="LVXZ01000161">
    <property type="protein sequence ID" value="OAP88488.1"/>
    <property type="molecule type" value="Genomic_DNA"/>
</dbReference>
<dbReference type="GO" id="GO:0005829">
    <property type="term" value="C:cytosol"/>
    <property type="evidence" value="ECO:0007669"/>
    <property type="project" value="TreeGrafter"/>
</dbReference>
<feature type="domain" description="Thioredoxin" evidence="8">
    <location>
        <begin position="11"/>
        <end position="144"/>
    </location>
</feature>
<dbReference type="Gene3D" id="3.40.30.10">
    <property type="entry name" value="Glutaredoxin"/>
    <property type="match status" value="1"/>
</dbReference>
<dbReference type="GO" id="GO:0046872">
    <property type="term" value="F:metal ion binding"/>
    <property type="evidence" value="ECO:0007669"/>
    <property type="project" value="UniProtKB-KW"/>
</dbReference>
<dbReference type="Proteomes" id="UP000078302">
    <property type="component" value="Unassembled WGS sequence"/>
</dbReference>
<dbReference type="InterPro" id="IPR036249">
    <property type="entry name" value="Thioredoxin-like_sf"/>
</dbReference>
<dbReference type="NCBIfam" id="TIGR01068">
    <property type="entry name" value="thioredoxin"/>
    <property type="match status" value="1"/>
</dbReference>
<evidence type="ECO:0000256" key="3">
    <source>
        <dbReference type="ARBA" id="ARBA00022723"/>
    </source>
</evidence>
<comment type="similarity">
    <text evidence="1">Belongs to the thioredoxin family.</text>
</comment>
<dbReference type="FunFam" id="3.40.30.10:FF:000001">
    <property type="entry name" value="Thioredoxin"/>
    <property type="match status" value="1"/>
</dbReference>
<dbReference type="CDD" id="cd02947">
    <property type="entry name" value="TRX_family"/>
    <property type="match status" value="1"/>
</dbReference>
<dbReference type="InterPro" id="IPR049299">
    <property type="entry name" value="Thio2_N"/>
</dbReference>
<evidence type="ECO:0000256" key="6">
    <source>
        <dbReference type="ARBA" id="ARBA00023284"/>
    </source>
</evidence>
<proteinExistence type="inferred from homology"/>
<evidence type="ECO:0000313" key="9">
    <source>
        <dbReference type="EMBL" id="OAP88488.1"/>
    </source>
</evidence>
<accession>A0A179B9W7</accession>
<name>A0A179B9W7_ACIFR</name>
<dbReference type="InterPro" id="IPR005746">
    <property type="entry name" value="Thioredoxin"/>
</dbReference>
<dbReference type="PANTHER" id="PTHR45663:SF40">
    <property type="entry name" value="THIOREDOXIN 2"/>
    <property type="match status" value="1"/>
</dbReference>
<dbReference type="PRINTS" id="PR00421">
    <property type="entry name" value="THIOREDOXIN"/>
</dbReference>
<dbReference type="GO" id="GO:0015035">
    <property type="term" value="F:protein-disulfide reductase activity"/>
    <property type="evidence" value="ECO:0007669"/>
    <property type="project" value="UniProtKB-UniRule"/>
</dbReference>
<sequence>MTSVILLCPACGAVNRVPKERLGENPRCGKCHALIFPDHPVNLSGSRFSEYVQKNELPVLVDFWAPWCGPCRTMAPQFEQSSRAMRGRVLFAKVNTEDEQQIGGRFQIRSIPTMVLFKAGKELARVSGAMGAAELQRWLAGQGV</sequence>
<keyword evidence="5" id="KW-1015">Disulfide bond</keyword>
<evidence type="ECO:0000256" key="7">
    <source>
        <dbReference type="NCBIfam" id="TIGR01068"/>
    </source>
</evidence>
<dbReference type="PROSITE" id="PS00194">
    <property type="entry name" value="THIOREDOXIN_1"/>
    <property type="match status" value="1"/>
</dbReference>
<dbReference type="InterPro" id="IPR017937">
    <property type="entry name" value="Thioredoxin_CS"/>
</dbReference>
<dbReference type="Pfam" id="PF00085">
    <property type="entry name" value="Thioredoxin"/>
    <property type="match status" value="1"/>
</dbReference>
<evidence type="ECO:0000259" key="8">
    <source>
        <dbReference type="PROSITE" id="PS51352"/>
    </source>
</evidence>
<dbReference type="PROSITE" id="PS51352">
    <property type="entry name" value="THIOREDOXIN_2"/>
    <property type="match status" value="1"/>
</dbReference>
<keyword evidence="6" id="KW-0676">Redox-active center</keyword>
<dbReference type="OrthoDB" id="5294541at2"/>
<dbReference type="AlphaFoldDB" id="A0A179B9W7"/>
<dbReference type="InterPro" id="IPR013766">
    <property type="entry name" value="Thioredoxin_domain"/>
</dbReference>
<evidence type="ECO:0000256" key="5">
    <source>
        <dbReference type="ARBA" id="ARBA00023157"/>
    </source>
</evidence>
<evidence type="ECO:0000256" key="4">
    <source>
        <dbReference type="ARBA" id="ARBA00022982"/>
    </source>
</evidence>
<evidence type="ECO:0000256" key="1">
    <source>
        <dbReference type="ARBA" id="ARBA00008987"/>
    </source>
</evidence>
<evidence type="ECO:0000256" key="2">
    <source>
        <dbReference type="ARBA" id="ARBA00022448"/>
    </source>
</evidence>
<organism evidence="9 10">
    <name type="scientific">Acidithiobacillus ferrooxidans</name>
    <name type="common">Thiobacillus ferrooxidans</name>
    <dbReference type="NCBI Taxonomy" id="920"/>
    <lineage>
        <taxon>Bacteria</taxon>
        <taxon>Pseudomonadati</taxon>
        <taxon>Pseudomonadota</taxon>
        <taxon>Acidithiobacillia</taxon>
        <taxon>Acidithiobacillales</taxon>
        <taxon>Acidithiobacillaceae</taxon>
        <taxon>Acidithiobacillus</taxon>
    </lineage>
</organism>
<dbReference type="SUPFAM" id="SSF52833">
    <property type="entry name" value="Thioredoxin-like"/>
    <property type="match status" value="1"/>
</dbReference>
<keyword evidence="4" id="KW-0249">Electron transport</keyword>
<reference evidence="9 10" key="1">
    <citation type="submission" date="2016-04" db="EMBL/GenBank/DDBJ databases">
        <title>Acidithiobacillus ferrooxidans genome sequencing and assembly.</title>
        <authorList>
            <person name="Zhou Z."/>
        </authorList>
    </citation>
    <scope>NUCLEOTIDE SEQUENCE [LARGE SCALE GENOMIC DNA]</scope>
    <source>
        <strain evidence="9 10">BY0502</strain>
    </source>
</reference>
<protein>
    <recommendedName>
        <fullName evidence="7">Thioredoxin</fullName>
    </recommendedName>
</protein>
<dbReference type="PANTHER" id="PTHR45663">
    <property type="entry name" value="GEO12009P1"/>
    <property type="match status" value="1"/>
</dbReference>
<evidence type="ECO:0000313" key="10">
    <source>
        <dbReference type="Proteomes" id="UP000078302"/>
    </source>
</evidence>
<keyword evidence="2" id="KW-0813">Transport</keyword>
<dbReference type="NCBIfam" id="NF008229">
    <property type="entry name" value="PRK10996.1"/>
    <property type="match status" value="1"/>
</dbReference>
<keyword evidence="3" id="KW-0479">Metal-binding</keyword>
<gene>
    <name evidence="9" type="ORF">A4H96_11480</name>
</gene>
<dbReference type="Gene3D" id="2.30.30.380">
    <property type="entry name" value="Zn-finger domain of Sec23/24"/>
    <property type="match status" value="1"/>
</dbReference>
<keyword evidence="10" id="KW-1185">Reference proteome</keyword>
<comment type="caution">
    <text evidence="9">The sequence shown here is derived from an EMBL/GenBank/DDBJ whole genome shotgun (WGS) entry which is preliminary data.</text>
</comment>
<dbReference type="RefSeq" id="WP_064219725.1">
    <property type="nucleotide sequence ID" value="NZ_LVXZ01000161.1"/>
</dbReference>
<dbReference type="Pfam" id="PF21352">
    <property type="entry name" value="Zn_ribbon_Thio2"/>
    <property type="match status" value="1"/>
</dbReference>